<reference evidence="2" key="2">
    <citation type="submission" date="2015-11" db="EMBL/GenBank/DDBJ databases">
        <authorList>
            <person name="Zhang Y."/>
            <person name="Guo Z."/>
        </authorList>
    </citation>
    <scope>NUCLEOTIDE SEQUENCE</scope>
</reference>
<name>A0A068YE47_ECHMU</name>
<feature type="compositionally biased region" description="Polar residues" evidence="1">
    <location>
        <begin position="130"/>
        <end position="149"/>
    </location>
</feature>
<proteinExistence type="predicted"/>
<evidence type="ECO:0000313" key="3">
    <source>
        <dbReference type="Proteomes" id="UP000017246"/>
    </source>
</evidence>
<feature type="compositionally biased region" description="Basic and acidic residues" evidence="1">
    <location>
        <begin position="151"/>
        <end position="164"/>
    </location>
</feature>
<reference evidence="2" key="1">
    <citation type="journal article" date="2013" name="Nature">
        <title>The genomes of four tapeworm species reveal adaptations to parasitism.</title>
        <authorList>
            <person name="Tsai I.J."/>
            <person name="Zarowiecki M."/>
            <person name="Holroyd N."/>
            <person name="Garciarrubio A."/>
            <person name="Sanchez-Flores A."/>
            <person name="Brooks K.L."/>
            <person name="Tracey A."/>
            <person name="Bobes R.J."/>
            <person name="Fragoso G."/>
            <person name="Sciutto E."/>
            <person name="Aslett M."/>
            <person name="Beasley H."/>
            <person name="Bennett H.M."/>
            <person name="Cai J."/>
            <person name="Camicia F."/>
            <person name="Clark R."/>
            <person name="Cucher M."/>
            <person name="De Silva N."/>
            <person name="Day T.A."/>
            <person name="Deplazes P."/>
            <person name="Estrada K."/>
            <person name="Fernandez C."/>
            <person name="Holland P.W."/>
            <person name="Hou J."/>
            <person name="Hu S."/>
            <person name="Huckvale T."/>
            <person name="Hung S.S."/>
            <person name="Kamenetzky L."/>
            <person name="Keane J.A."/>
            <person name="Kiss F."/>
            <person name="Koziol U."/>
            <person name="Lambert O."/>
            <person name="Liu K."/>
            <person name="Luo X."/>
            <person name="Luo Y."/>
            <person name="Macchiaroli N."/>
            <person name="Nichol S."/>
            <person name="Paps J."/>
            <person name="Parkinson J."/>
            <person name="Pouchkina-Stantcheva N."/>
            <person name="Riddiford N."/>
            <person name="Rosenzvit M."/>
            <person name="Salinas G."/>
            <person name="Wasmuth J.D."/>
            <person name="Zamanian M."/>
            <person name="Zheng Y."/>
            <person name="Cai X."/>
            <person name="Soberon X."/>
            <person name="Olson P.D."/>
            <person name="Laclette J.P."/>
            <person name="Brehm K."/>
            <person name="Berriman M."/>
            <person name="Garciarrubio A."/>
            <person name="Bobes R.J."/>
            <person name="Fragoso G."/>
            <person name="Sanchez-Flores A."/>
            <person name="Estrada K."/>
            <person name="Cevallos M.A."/>
            <person name="Morett E."/>
            <person name="Gonzalez V."/>
            <person name="Portillo T."/>
            <person name="Ochoa-Leyva A."/>
            <person name="Jose M.V."/>
            <person name="Sciutto E."/>
            <person name="Landa A."/>
            <person name="Jimenez L."/>
            <person name="Valdes V."/>
            <person name="Carrero J.C."/>
            <person name="Larralde C."/>
            <person name="Morales-Montor J."/>
            <person name="Limon-Lason J."/>
            <person name="Soberon X."/>
            <person name="Laclette J.P."/>
        </authorList>
    </citation>
    <scope>NUCLEOTIDE SEQUENCE [LARGE SCALE GENOMIC DNA]</scope>
</reference>
<sequence length="178" mass="19125">MTSGNDSKVASAVRTMDFAEFVAYLKENKEAFSDARVSLHSTTGTKRQTMQKNKATDNGSSILKPKKQKSHVDGKVSTLDSFVIKVQSPRSSTAEVSYDTEESASMSADNLADFAKASPMSLKTLEVASPTISGESRYQESFSTDTSALPTDRDGGSVEIDLTRSDSSSSTALSNENR</sequence>
<feature type="compositionally biased region" description="Low complexity" evidence="1">
    <location>
        <begin position="165"/>
        <end position="178"/>
    </location>
</feature>
<evidence type="ECO:0000256" key="1">
    <source>
        <dbReference type="SAM" id="MobiDB-lite"/>
    </source>
</evidence>
<accession>A0A068YE47</accession>
<keyword evidence="3" id="KW-1185">Reference proteome</keyword>
<dbReference type="Proteomes" id="UP000017246">
    <property type="component" value="Unassembled WGS sequence"/>
</dbReference>
<protein>
    <submittedName>
        <fullName evidence="2">Uncharacterized protein</fullName>
    </submittedName>
</protein>
<feature type="region of interest" description="Disordered" evidence="1">
    <location>
        <begin position="130"/>
        <end position="178"/>
    </location>
</feature>
<dbReference type="EMBL" id="LN902842">
    <property type="protein sequence ID" value="CDS43029.1"/>
    <property type="molecule type" value="Genomic_DNA"/>
</dbReference>
<gene>
    <name evidence="2" type="ORF">EmuJ_001075700</name>
</gene>
<evidence type="ECO:0000313" key="2">
    <source>
        <dbReference type="EMBL" id="CDS43029.1"/>
    </source>
</evidence>
<dbReference type="OrthoDB" id="10415084at2759"/>
<dbReference type="OMA" id="RIMDFTE"/>
<organism evidence="2 3">
    <name type="scientific">Echinococcus multilocularis</name>
    <name type="common">Fox tapeworm</name>
    <dbReference type="NCBI Taxonomy" id="6211"/>
    <lineage>
        <taxon>Eukaryota</taxon>
        <taxon>Metazoa</taxon>
        <taxon>Spiralia</taxon>
        <taxon>Lophotrochozoa</taxon>
        <taxon>Platyhelminthes</taxon>
        <taxon>Cestoda</taxon>
        <taxon>Eucestoda</taxon>
        <taxon>Cyclophyllidea</taxon>
        <taxon>Taeniidae</taxon>
        <taxon>Echinococcus</taxon>
    </lineage>
</organism>
<feature type="compositionally biased region" description="Polar residues" evidence="1">
    <location>
        <begin position="40"/>
        <end position="61"/>
    </location>
</feature>
<dbReference type="AlphaFoldDB" id="A0A068YE47"/>
<feature type="region of interest" description="Disordered" evidence="1">
    <location>
        <begin position="40"/>
        <end position="74"/>
    </location>
</feature>